<evidence type="ECO:0000256" key="2">
    <source>
        <dbReference type="SAM" id="Phobius"/>
    </source>
</evidence>
<dbReference type="AlphaFoldDB" id="A0A7C3PF93"/>
<protein>
    <submittedName>
        <fullName evidence="3">Uncharacterized protein</fullName>
    </submittedName>
</protein>
<feature type="region of interest" description="Disordered" evidence="1">
    <location>
        <begin position="35"/>
        <end position="66"/>
    </location>
</feature>
<organism evidence="3">
    <name type="scientific">Oscillatoriales cyanobacterium SpSt-418</name>
    <dbReference type="NCBI Taxonomy" id="2282169"/>
    <lineage>
        <taxon>Bacteria</taxon>
        <taxon>Bacillati</taxon>
        <taxon>Cyanobacteriota</taxon>
        <taxon>Cyanophyceae</taxon>
        <taxon>Oscillatoriophycideae</taxon>
        <taxon>Oscillatoriales</taxon>
    </lineage>
</organism>
<feature type="compositionally biased region" description="Basic and acidic residues" evidence="1">
    <location>
        <begin position="44"/>
        <end position="54"/>
    </location>
</feature>
<dbReference type="EMBL" id="DSRU01000206">
    <property type="protein sequence ID" value="HFM98813.1"/>
    <property type="molecule type" value="Genomic_DNA"/>
</dbReference>
<comment type="caution">
    <text evidence="3">The sequence shown here is derived from an EMBL/GenBank/DDBJ whole genome shotgun (WGS) entry which is preliminary data.</text>
</comment>
<keyword evidence="2" id="KW-0472">Membrane</keyword>
<evidence type="ECO:0000256" key="1">
    <source>
        <dbReference type="SAM" id="MobiDB-lite"/>
    </source>
</evidence>
<evidence type="ECO:0000313" key="3">
    <source>
        <dbReference type="EMBL" id="HFM98813.1"/>
    </source>
</evidence>
<keyword evidence="2" id="KW-1133">Transmembrane helix</keyword>
<accession>A0A7C3PF93</accession>
<proteinExistence type="predicted"/>
<name>A0A7C3PF93_9CYAN</name>
<reference evidence="3" key="1">
    <citation type="journal article" date="2020" name="mSystems">
        <title>Genome- and Community-Level Interaction Insights into Carbon Utilization and Element Cycling Functions of Hydrothermarchaeota in Hydrothermal Sediment.</title>
        <authorList>
            <person name="Zhou Z."/>
            <person name="Liu Y."/>
            <person name="Xu W."/>
            <person name="Pan J."/>
            <person name="Luo Z.H."/>
            <person name="Li M."/>
        </authorList>
    </citation>
    <scope>NUCLEOTIDE SEQUENCE [LARGE SCALE GENOMIC DNA]</scope>
    <source>
        <strain evidence="3">SpSt-418</strain>
    </source>
</reference>
<keyword evidence="2" id="KW-0812">Transmembrane</keyword>
<feature type="region of interest" description="Disordered" evidence="1">
    <location>
        <begin position="103"/>
        <end position="129"/>
    </location>
</feature>
<feature type="transmembrane region" description="Helical" evidence="2">
    <location>
        <begin position="6"/>
        <end position="28"/>
    </location>
</feature>
<gene>
    <name evidence="3" type="ORF">ENR64_13855</name>
</gene>
<sequence>MESILTQASVAVELFGFGYFAGSFFIYAHRRSQQSNHWQPASRIDPESPMRQESSKPPVRQRSTVEQLRQECQKAGIKWRNAHGKNKHLKKDEMLAALQKLERAKQQKLAPPQSSKKVANPVQKRENAA</sequence>